<evidence type="ECO:0000313" key="2">
    <source>
        <dbReference type="EMBL" id="KIW04161.1"/>
    </source>
</evidence>
<reference evidence="2 3" key="1">
    <citation type="submission" date="2015-01" db="EMBL/GenBank/DDBJ databases">
        <title>The Genome Sequence of Ochroconis gallopava CBS43764.</title>
        <authorList>
            <consortium name="The Broad Institute Genomics Platform"/>
            <person name="Cuomo C."/>
            <person name="de Hoog S."/>
            <person name="Gorbushina A."/>
            <person name="Stielow B."/>
            <person name="Teixiera M."/>
            <person name="Abouelleil A."/>
            <person name="Chapman S.B."/>
            <person name="Priest M."/>
            <person name="Young S.K."/>
            <person name="Wortman J."/>
            <person name="Nusbaum C."/>
            <person name="Birren B."/>
        </authorList>
    </citation>
    <scope>NUCLEOTIDE SEQUENCE [LARGE SCALE GENOMIC DNA]</scope>
    <source>
        <strain evidence="2 3">CBS 43764</strain>
    </source>
</reference>
<organism evidence="2 3">
    <name type="scientific">Verruconis gallopava</name>
    <dbReference type="NCBI Taxonomy" id="253628"/>
    <lineage>
        <taxon>Eukaryota</taxon>
        <taxon>Fungi</taxon>
        <taxon>Dikarya</taxon>
        <taxon>Ascomycota</taxon>
        <taxon>Pezizomycotina</taxon>
        <taxon>Dothideomycetes</taxon>
        <taxon>Pleosporomycetidae</taxon>
        <taxon>Venturiales</taxon>
        <taxon>Sympoventuriaceae</taxon>
        <taxon>Verruconis</taxon>
    </lineage>
</organism>
<sequence>MATKSSSLNKGKQYDEVVVIVLLMALKSSGGTASSWYQDMAALDGTRTVSSLEHSLRAANKLAGELLDRKRKGEAFEPALIGRPSVTSELAAVAKKRKRVVTGASHNANKGQWSKANNAVHSAEKGYSQIQIKSEDDEYI</sequence>
<accession>A0A0D1XNL2</accession>
<evidence type="ECO:0000313" key="3">
    <source>
        <dbReference type="Proteomes" id="UP000053259"/>
    </source>
</evidence>
<name>A0A0D1XNL2_9PEZI</name>
<keyword evidence="3" id="KW-1185">Reference proteome</keyword>
<dbReference type="InParanoid" id="A0A0D1XNL2"/>
<feature type="region of interest" description="Disordered" evidence="1">
    <location>
        <begin position="101"/>
        <end position="140"/>
    </location>
</feature>
<gene>
    <name evidence="2" type="ORF">PV09_04968</name>
</gene>
<protein>
    <submittedName>
        <fullName evidence="2">Uncharacterized protein</fullName>
    </submittedName>
</protein>
<feature type="compositionally biased region" description="Polar residues" evidence="1">
    <location>
        <begin position="104"/>
        <end position="120"/>
    </location>
</feature>
<dbReference type="AlphaFoldDB" id="A0A0D1XNL2"/>
<dbReference type="HOGENOM" id="CLU_1836663_0_0_1"/>
<evidence type="ECO:0000256" key="1">
    <source>
        <dbReference type="SAM" id="MobiDB-lite"/>
    </source>
</evidence>
<dbReference type="GeneID" id="27312941"/>
<dbReference type="Proteomes" id="UP000053259">
    <property type="component" value="Unassembled WGS sequence"/>
</dbReference>
<dbReference type="OrthoDB" id="3938057at2759"/>
<dbReference type="EMBL" id="KN847542">
    <property type="protein sequence ID" value="KIW04161.1"/>
    <property type="molecule type" value="Genomic_DNA"/>
</dbReference>
<dbReference type="VEuPathDB" id="FungiDB:PV09_04968"/>
<dbReference type="RefSeq" id="XP_016214030.1">
    <property type="nucleotide sequence ID" value="XM_016358412.1"/>
</dbReference>
<proteinExistence type="predicted"/>